<evidence type="ECO:0008006" key="3">
    <source>
        <dbReference type="Google" id="ProtNLM"/>
    </source>
</evidence>
<sequence length="112" mass="13026">MENQRNKKVLNTINNISQRIDVGFLYAKEIRKGMTRQKKIRLSETGLIKLNALPKESGRSIKPYLRSLINKIVPYNKPNLEYLEILSELRLICSNMNQIALIANKSSYIDYK</sequence>
<organism evidence="1 2">
    <name type="scientific">Faecalicoccus pleomorphus</name>
    <dbReference type="NCBI Taxonomy" id="1323"/>
    <lineage>
        <taxon>Bacteria</taxon>
        <taxon>Bacillati</taxon>
        <taxon>Bacillota</taxon>
        <taxon>Erysipelotrichia</taxon>
        <taxon>Erysipelotrichales</taxon>
        <taxon>Erysipelotrichaceae</taxon>
        <taxon>Faecalicoccus</taxon>
    </lineage>
</organism>
<protein>
    <recommendedName>
        <fullName evidence="3">Mobilization protein</fullName>
    </recommendedName>
</protein>
<evidence type="ECO:0000313" key="1">
    <source>
        <dbReference type="EMBL" id="RGD74763.1"/>
    </source>
</evidence>
<reference evidence="1 2" key="1">
    <citation type="submission" date="2018-08" db="EMBL/GenBank/DDBJ databases">
        <title>A genome reference for cultivated species of the human gut microbiota.</title>
        <authorList>
            <person name="Zou Y."/>
            <person name="Xue W."/>
            <person name="Luo G."/>
        </authorList>
    </citation>
    <scope>NUCLEOTIDE SEQUENCE [LARGE SCALE GENOMIC DNA]</scope>
    <source>
        <strain evidence="1 2">TF08-11</strain>
    </source>
</reference>
<evidence type="ECO:0000313" key="2">
    <source>
        <dbReference type="Proteomes" id="UP000260721"/>
    </source>
</evidence>
<dbReference type="AlphaFoldDB" id="A0A3E3DZV0"/>
<dbReference type="EMBL" id="QUSK01000022">
    <property type="protein sequence ID" value="RGD74763.1"/>
    <property type="molecule type" value="Genomic_DNA"/>
</dbReference>
<accession>A0A3E3DZV0</accession>
<proteinExistence type="predicted"/>
<dbReference type="Proteomes" id="UP000260721">
    <property type="component" value="Unassembled WGS sequence"/>
</dbReference>
<gene>
    <name evidence="1" type="ORF">DXC78_09660</name>
</gene>
<name>A0A3E3DZV0_9FIRM</name>
<comment type="caution">
    <text evidence="1">The sequence shown here is derived from an EMBL/GenBank/DDBJ whole genome shotgun (WGS) entry which is preliminary data.</text>
</comment>